<dbReference type="PANTHER" id="PTHR42973">
    <property type="entry name" value="BINDING OXIDOREDUCTASE, PUTATIVE (AFU_ORTHOLOGUE AFUA_1G17690)-RELATED"/>
    <property type="match status" value="1"/>
</dbReference>
<dbReference type="SUPFAM" id="SSF55103">
    <property type="entry name" value="FAD-linked oxidases, C-terminal domain"/>
    <property type="match status" value="1"/>
</dbReference>
<keyword evidence="5" id="KW-0560">Oxidoreductase</keyword>
<dbReference type="STRING" id="1267768.BV394_04995"/>
<dbReference type="InterPro" id="IPR001763">
    <property type="entry name" value="Rhodanese-like_dom"/>
</dbReference>
<protein>
    <submittedName>
        <fullName evidence="6">FAD-linked oxidase</fullName>
    </submittedName>
</protein>
<sequence>MTYSLKDLNGSPTSVSDEDLSALRAEMRGSVLLPDDEGYEAARTVWNGMIDRHPGLVVQPLGTSDVKAAVEFAARHALLISIQGGGHQIGGLAVADGALLLDMSRMRHAHVDPDARTVRVGAGCLLGDVDRECQRHGLAFPTGINSTTGIAGLTLGGGFGWITRKHGMTVDNLLSAEIVTADGSILTISPDSHPDLFWACTGGGGNFGVVTSFKFRLHPVGPEILSGLLVHPLDAGPELLRKFREISTSAPDELTVWTVMRKAPPLPFIPEDWHGREVLIFAVCYCGDMAEGEEAVAELRALGRPIADVIGPHSYIGWQAAFDPLLTPGMRNYWKSQDFLDLTEETIGHLLDAARDLPDDQSEIVLPHLGGAMARVAPDATAFPQRASHFTMNLHTRWEDPGKDEACIAWARALSDKVAAQSAGSVYVNFMPEDDAGRIDSAYGANMDRLRAVKARYDPGNLFRVNHNIRPEADARAAE</sequence>
<dbReference type="Gene3D" id="3.30.43.10">
    <property type="entry name" value="Uridine Diphospho-n-acetylenolpyruvylglucosamine Reductase, domain 2"/>
    <property type="match status" value="1"/>
</dbReference>
<dbReference type="InterPro" id="IPR016166">
    <property type="entry name" value="FAD-bd_PCMH"/>
</dbReference>
<evidence type="ECO:0000256" key="5">
    <source>
        <dbReference type="ARBA" id="ARBA00023002"/>
    </source>
</evidence>
<keyword evidence="3" id="KW-0285">Flavoprotein</keyword>
<dbReference type="GO" id="GO:0016491">
    <property type="term" value="F:oxidoreductase activity"/>
    <property type="evidence" value="ECO:0007669"/>
    <property type="project" value="UniProtKB-KW"/>
</dbReference>
<dbReference type="Gene3D" id="3.30.465.10">
    <property type="match status" value="1"/>
</dbReference>
<evidence type="ECO:0000256" key="1">
    <source>
        <dbReference type="ARBA" id="ARBA00001974"/>
    </source>
</evidence>
<dbReference type="InterPro" id="IPR012951">
    <property type="entry name" value="BBE"/>
</dbReference>
<dbReference type="InterPro" id="IPR050416">
    <property type="entry name" value="FAD-linked_Oxidoreductase"/>
</dbReference>
<dbReference type="RefSeq" id="WP_076979172.1">
    <property type="nucleotide sequence ID" value="NZ_CP019124.1"/>
</dbReference>
<dbReference type="PROSITE" id="PS51387">
    <property type="entry name" value="FAD_PCMH"/>
    <property type="match status" value="1"/>
</dbReference>
<accession>A0A1U7DGX4</accession>
<dbReference type="EMBL" id="CP019124">
    <property type="protein sequence ID" value="APX89149.1"/>
    <property type="molecule type" value="Genomic_DNA"/>
</dbReference>
<dbReference type="InterPro" id="IPR016167">
    <property type="entry name" value="FAD-bd_PCMH_sub1"/>
</dbReference>
<dbReference type="OrthoDB" id="9775082at2"/>
<dbReference type="PANTHER" id="PTHR42973:SF39">
    <property type="entry name" value="FAD-BINDING PCMH-TYPE DOMAIN-CONTAINING PROTEIN"/>
    <property type="match status" value="1"/>
</dbReference>
<dbReference type="Pfam" id="PF01565">
    <property type="entry name" value="FAD_binding_4"/>
    <property type="match status" value="1"/>
</dbReference>
<dbReference type="Proteomes" id="UP000187266">
    <property type="component" value="Chromosome"/>
</dbReference>
<dbReference type="SUPFAM" id="SSF56176">
    <property type="entry name" value="FAD-binding/transporter-associated domain-like"/>
    <property type="match status" value="1"/>
</dbReference>
<dbReference type="InterPro" id="IPR036318">
    <property type="entry name" value="FAD-bd_PCMH-like_sf"/>
</dbReference>
<evidence type="ECO:0000256" key="3">
    <source>
        <dbReference type="ARBA" id="ARBA00022630"/>
    </source>
</evidence>
<evidence type="ECO:0000313" key="7">
    <source>
        <dbReference type="Proteomes" id="UP000187266"/>
    </source>
</evidence>
<dbReference type="InterPro" id="IPR016169">
    <property type="entry name" value="FAD-bd_PCMH_sub2"/>
</dbReference>
<organism evidence="6 7">
    <name type="scientific">Brevirhabdus pacifica</name>
    <dbReference type="NCBI Taxonomy" id="1267768"/>
    <lineage>
        <taxon>Bacteria</taxon>
        <taxon>Pseudomonadati</taxon>
        <taxon>Pseudomonadota</taxon>
        <taxon>Alphaproteobacteria</taxon>
        <taxon>Rhodobacterales</taxon>
        <taxon>Paracoccaceae</taxon>
        <taxon>Brevirhabdus</taxon>
    </lineage>
</organism>
<dbReference type="InterPro" id="IPR006093">
    <property type="entry name" value="Oxy_OxRdtase_FAD_BS"/>
</dbReference>
<dbReference type="InterPro" id="IPR016164">
    <property type="entry name" value="FAD-linked_Oxase-like_C"/>
</dbReference>
<name>A0A1U7DGX4_9RHOB</name>
<keyword evidence="7" id="KW-1185">Reference proteome</keyword>
<proteinExistence type="inferred from homology"/>
<gene>
    <name evidence="6" type="ORF">BV394_04995</name>
</gene>
<dbReference type="PROSITE" id="PS00862">
    <property type="entry name" value="OX2_COVAL_FAD"/>
    <property type="match status" value="1"/>
</dbReference>
<evidence type="ECO:0000313" key="6">
    <source>
        <dbReference type="EMBL" id="APX89149.1"/>
    </source>
</evidence>
<dbReference type="GO" id="GO:0071949">
    <property type="term" value="F:FAD binding"/>
    <property type="evidence" value="ECO:0007669"/>
    <property type="project" value="InterPro"/>
</dbReference>
<dbReference type="Gene3D" id="3.40.462.20">
    <property type="match status" value="1"/>
</dbReference>
<keyword evidence="4" id="KW-0274">FAD</keyword>
<comment type="similarity">
    <text evidence="2">Belongs to the oxygen-dependent FAD-linked oxidoreductase family.</text>
</comment>
<reference evidence="6 7" key="1">
    <citation type="submission" date="2017-01" db="EMBL/GenBank/DDBJ databases">
        <title>Genomic analysis of Xuhuaishuia manganoxidans DY6-4.</title>
        <authorList>
            <person name="Wang X."/>
        </authorList>
    </citation>
    <scope>NUCLEOTIDE SEQUENCE [LARGE SCALE GENOMIC DNA]</scope>
    <source>
        <strain evidence="6 7">DY6-4</strain>
    </source>
</reference>
<dbReference type="Pfam" id="PF08031">
    <property type="entry name" value="BBE"/>
    <property type="match status" value="1"/>
</dbReference>
<evidence type="ECO:0000256" key="2">
    <source>
        <dbReference type="ARBA" id="ARBA00005466"/>
    </source>
</evidence>
<dbReference type="InterPro" id="IPR006094">
    <property type="entry name" value="Oxid_FAD_bind_N"/>
</dbReference>
<accession>A0A2M9DEN8</accession>
<evidence type="ECO:0000256" key="4">
    <source>
        <dbReference type="ARBA" id="ARBA00022827"/>
    </source>
</evidence>
<dbReference type="AlphaFoldDB" id="A0A1U7DGX4"/>
<comment type="cofactor">
    <cofactor evidence="1">
        <name>FAD</name>
        <dbReference type="ChEBI" id="CHEBI:57692"/>
    </cofactor>
</comment>
<dbReference type="PROSITE" id="PS50206">
    <property type="entry name" value="RHODANESE_3"/>
    <property type="match status" value="1"/>
</dbReference>